<dbReference type="GO" id="GO:0016887">
    <property type="term" value="F:ATP hydrolysis activity"/>
    <property type="evidence" value="ECO:0007669"/>
    <property type="project" value="InterPro"/>
</dbReference>
<dbReference type="SUPFAM" id="SSF90123">
    <property type="entry name" value="ABC transporter transmembrane region"/>
    <property type="match status" value="1"/>
</dbReference>
<feature type="transmembrane region" description="Helical" evidence="10">
    <location>
        <begin position="74"/>
        <end position="100"/>
    </location>
</feature>
<comment type="subcellular location">
    <subcellularLocation>
        <location evidence="1">Cell membrane</location>
        <topology evidence="1">Multi-pass membrane protein</topology>
    </subcellularLocation>
</comment>
<dbReference type="FunFam" id="3.40.50.300:FF:000299">
    <property type="entry name" value="ABC transporter ATP-binding protein/permease"/>
    <property type="match status" value="1"/>
</dbReference>
<keyword evidence="5" id="KW-0547">Nucleotide-binding</keyword>
<dbReference type="InterPro" id="IPR011527">
    <property type="entry name" value="ABC1_TM_dom"/>
</dbReference>
<dbReference type="SUPFAM" id="SSF52540">
    <property type="entry name" value="P-loop containing nucleoside triphosphate hydrolases"/>
    <property type="match status" value="1"/>
</dbReference>
<comment type="similarity">
    <text evidence="9">Belongs to the ABC transporter superfamily. Lipid exporter (TC 3.A.1.106) family.</text>
</comment>
<dbReference type="Proteomes" id="UP000277256">
    <property type="component" value="Unassembled WGS sequence"/>
</dbReference>
<evidence type="ECO:0000256" key="2">
    <source>
        <dbReference type="ARBA" id="ARBA00022448"/>
    </source>
</evidence>
<feature type="transmembrane region" description="Helical" evidence="10">
    <location>
        <begin position="145"/>
        <end position="169"/>
    </location>
</feature>
<dbReference type="InterPro" id="IPR039421">
    <property type="entry name" value="Type_1_exporter"/>
</dbReference>
<organism evidence="13 14">
    <name type="scientific">Glycomyces terrestris</name>
    <dbReference type="NCBI Taxonomy" id="2493553"/>
    <lineage>
        <taxon>Bacteria</taxon>
        <taxon>Bacillati</taxon>
        <taxon>Actinomycetota</taxon>
        <taxon>Actinomycetes</taxon>
        <taxon>Glycomycetales</taxon>
        <taxon>Glycomycetaceae</taxon>
        <taxon>Glycomyces</taxon>
    </lineage>
</organism>
<keyword evidence="14" id="KW-1185">Reference proteome</keyword>
<keyword evidence="6 13" id="KW-0067">ATP-binding</keyword>
<comment type="caution">
    <text evidence="13">The sequence shown here is derived from an EMBL/GenBank/DDBJ whole genome shotgun (WGS) entry which is preliminary data.</text>
</comment>
<dbReference type="Gene3D" id="1.20.1560.10">
    <property type="entry name" value="ABC transporter type 1, transmembrane domain"/>
    <property type="match status" value="1"/>
</dbReference>
<dbReference type="InterPro" id="IPR036640">
    <property type="entry name" value="ABC1_TM_sf"/>
</dbReference>
<dbReference type="SMART" id="SM00382">
    <property type="entry name" value="AAA"/>
    <property type="match status" value="1"/>
</dbReference>
<dbReference type="AlphaFoldDB" id="A0A426V2Y5"/>
<dbReference type="RefSeq" id="WP_125245747.1">
    <property type="nucleotide sequence ID" value="NZ_RSEB01000001.1"/>
</dbReference>
<feature type="domain" description="ABC transporter" evidence="11">
    <location>
        <begin position="350"/>
        <end position="584"/>
    </location>
</feature>
<feature type="transmembrane region" description="Helical" evidence="10">
    <location>
        <begin position="264"/>
        <end position="283"/>
    </location>
</feature>
<evidence type="ECO:0000313" key="13">
    <source>
        <dbReference type="EMBL" id="RRS01269.1"/>
    </source>
</evidence>
<dbReference type="OrthoDB" id="9806127at2"/>
<reference evidence="13 14" key="1">
    <citation type="submission" date="2018-12" db="EMBL/GenBank/DDBJ databases">
        <title>Glycomyces sp. YIM 121974 draft genome.</title>
        <authorList>
            <person name="Li Q."/>
        </authorList>
    </citation>
    <scope>NUCLEOTIDE SEQUENCE [LARGE SCALE GENOMIC DNA]</scope>
    <source>
        <strain evidence="13 14">YIM 121974</strain>
    </source>
</reference>
<dbReference type="GO" id="GO:0005524">
    <property type="term" value="F:ATP binding"/>
    <property type="evidence" value="ECO:0007669"/>
    <property type="project" value="UniProtKB-KW"/>
</dbReference>
<evidence type="ECO:0000256" key="8">
    <source>
        <dbReference type="ARBA" id="ARBA00023136"/>
    </source>
</evidence>
<dbReference type="PROSITE" id="PS50893">
    <property type="entry name" value="ABC_TRANSPORTER_2"/>
    <property type="match status" value="1"/>
</dbReference>
<dbReference type="PANTHER" id="PTHR43394:SF1">
    <property type="entry name" value="ATP-BINDING CASSETTE SUB-FAMILY B MEMBER 10, MITOCHONDRIAL"/>
    <property type="match status" value="1"/>
</dbReference>
<keyword evidence="8 10" id="KW-0472">Membrane</keyword>
<dbReference type="PANTHER" id="PTHR43394">
    <property type="entry name" value="ATP-DEPENDENT PERMEASE MDL1, MITOCHONDRIAL"/>
    <property type="match status" value="1"/>
</dbReference>
<name>A0A426V2Y5_9ACTN</name>
<dbReference type="InterPro" id="IPR027417">
    <property type="entry name" value="P-loop_NTPase"/>
</dbReference>
<dbReference type="PROSITE" id="PS00211">
    <property type="entry name" value="ABC_TRANSPORTER_1"/>
    <property type="match status" value="1"/>
</dbReference>
<dbReference type="GO" id="GO:0005886">
    <property type="term" value="C:plasma membrane"/>
    <property type="evidence" value="ECO:0007669"/>
    <property type="project" value="UniProtKB-SubCell"/>
</dbReference>
<dbReference type="PROSITE" id="PS50929">
    <property type="entry name" value="ABC_TM1F"/>
    <property type="match status" value="1"/>
</dbReference>
<dbReference type="GO" id="GO:0015421">
    <property type="term" value="F:ABC-type oligopeptide transporter activity"/>
    <property type="evidence" value="ECO:0007669"/>
    <property type="project" value="TreeGrafter"/>
</dbReference>
<sequence length="596" mass="62108">MPTEPSATPASSAALLRPVLRLLGAIGEDRAMFWRSTASMGAYQLFAAAAAGLSAATAALVATDPGATGTATLLLIGLAVAVAANGLFTWAESWLSHVLAYRVLDRLRLRLHDAIERITPGGLKRRRAGEVSGAAMADIESLEWFFAHTVGAGLNAAVGPLLVVAALAVLTGPAALIPLAGVACLLAVPWLMGPLQARQGKRVRDELGELKAASLEGAEGLREMLSLGLAERQKRRMLETTARVQRRKRAAALRAGAESALADLIVAATTLAYVLALAAAVRAGDLDAALFPAAIVLLGAAFAPAAGIFPMFQRLGEMSAAAARVLDVLDAPPAVAETRGGADPERRGAVRFEAVEFAYDPGTPVLKGLDFALAPGEHAALVGASGAGKSTIAHLLVRFWDPVSGRVLLDGADLRDVDTAALRARVALIPQQPYVFRGTVRSNLEIAAPAATEAAMWRALESAQLAGTVRDWPGGLDEPVGEGGATLSGGQRQRLAIAQAFLREPDLLVMDEAAAHLDGLGEQALAAAVAEIQAGRTTLVIAHRISTIRHADRVLFIEDGRIADEGAHEDLLERNADYRSLLAQADRAETAESAAT</sequence>
<dbReference type="InterPro" id="IPR003593">
    <property type="entry name" value="AAA+_ATPase"/>
</dbReference>
<evidence type="ECO:0000256" key="5">
    <source>
        <dbReference type="ARBA" id="ARBA00022741"/>
    </source>
</evidence>
<keyword evidence="3" id="KW-1003">Cell membrane</keyword>
<feature type="domain" description="ABC transmembrane type-1" evidence="12">
    <location>
        <begin position="45"/>
        <end position="317"/>
    </location>
</feature>
<accession>A0A426V2Y5</accession>
<dbReference type="Pfam" id="PF00005">
    <property type="entry name" value="ABC_tran"/>
    <property type="match status" value="1"/>
</dbReference>
<dbReference type="Gene3D" id="3.40.50.300">
    <property type="entry name" value="P-loop containing nucleotide triphosphate hydrolases"/>
    <property type="match status" value="1"/>
</dbReference>
<dbReference type="InterPro" id="IPR003439">
    <property type="entry name" value="ABC_transporter-like_ATP-bd"/>
</dbReference>
<evidence type="ECO:0000259" key="11">
    <source>
        <dbReference type="PROSITE" id="PS50893"/>
    </source>
</evidence>
<evidence type="ECO:0000256" key="3">
    <source>
        <dbReference type="ARBA" id="ARBA00022475"/>
    </source>
</evidence>
<keyword evidence="4 10" id="KW-0812">Transmembrane</keyword>
<evidence type="ECO:0000313" key="14">
    <source>
        <dbReference type="Proteomes" id="UP000277256"/>
    </source>
</evidence>
<dbReference type="Pfam" id="PF00664">
    <property type="entry name" value="ABC_membrane"/>
    <property type="match status" value="1"/>
</dbReference>
<dbReference type="InterPro" id="IPR017871">
    <property type="entry name" value="ABC_transporter-like_CS"/>
</dbReference>
<keyword evidence="7 10" id="KW-1133">Transmembrane helix</keyword>
<evidence type="ECO:0000256" key="9">
    <source>
        <dbReference type="ARBA" id="ARBA00061644"/>
    </source>
</evidence>
<keyword evidence="2" id="KW-0813">Transport</keyword>
<evidence type="ECO:0000259" key="12">
    <source>
        <dbReference type="PROSITE" id="PS50929"/>
    </source>
</evidence>
<feature type="transmembrane region" description="Helical" evidence="10">
    <location>
        <begin position="42"/>
        <end position="62"/>
    </location>
</feature>
<evidence type="ECO:0000256" key="10">
    <source>
        <dbReference type="SAM" id="Phobius"/>
    </source>
</evidence>
<evidence type="ECO:0000256" key="7">
    <source>
        <dbReference type="ARBA" id="ARBA00022989"/>
    </source>
</evidence>
<protein>
    <submittedName>
        <fullName evidence="13">ABC transporter ATP-binding protein</fullName>
    </submittedName>
</protein>
<evidence type="ECO:0000256" key="4">
    <source>
        <dbReference type="ARBA" id="ARBA00022692"/>
    </source>
</evidence>
<dbReference type="EMBL" id="RSEB01000001">
    <property type="protein sequence ID" value="RRS01269.1"/>
    <property type="molecule type" value="Genomic_DNA"/>
</dbReference>
<feature type="transmembrane region" description="Helical" evidence="10">
    <location>
        <begin position="289"/>
        <end position="309"/>
    </location>
</feature>
<feature type="transmembrane region" description="Helical" evidence="10">
    <location>
        <begin position="175"/>
        <end position="192"/>
    </location>
</feature>
<proteinExistence type="inferred from homology"/>
<evidence type="ECO:0000256" key="1">
    <source>
        <dbReference type="ARBA" id="ARBA00004651"/>
    </source>
</evidence>
<gene>
    <name evidence="13" type="ORF">EIW28_00340</name>
</gene>
<evidence type="ECO:0000256" key="6">
    <source>
        <dbReference type="ARBA" id="ARBA00022840"/>
    </source>
</evidence>